<keyword evidence="3" id="KW-1185">Reference proteome</keyword>
<dbReference type="EMBL" id="CP039352">
    <property type="protein sequence ID" value="QCE03818.1"/>
    <property type="molecule type" value="Genomic_DNA"/>
</dbReference>
<organism evidence="2 3">
    <name type="scientific">Vigna unguiculata</name>
    <name type="common">Cowpea</name>
    <dbReference type="NCBI Taxonomy" id="3917"/>
    <lineage>
        <taxon>Eukaryota</taxon>
        <taxon>Viridiplantae</taxon>
        <taxon>Streptophyta</taxon>
        <taxon>Embryophyta</taxon>
        <taxon>Tracheophyta</taxon>
        <taxon>Spermatophyta</taxon>
        <taxon>Magnoliopsida</taxon>
        <taxon>eudicotyledons</taxon>
        <taxon>Gunneridae</taxon>
        <taxon>Pentapetalae</taxon>
        <taxon>rosids</taxon>
        <taxon>fabids</taxon>
        <taxon>Fabales</taxon>
        <taxon>Fabaceae</taxon>
        <taxon>Papilionoideae</taxon>
        <taxon>50 kb inversion clade</taxon>
        <taxon>NPAAA clade</taxon>
        <taxon>indigoferoid/millettioid clade</taxon>
        <taxon>Phaseoleae</taxon>
        <taxon>Vigna</taxon>
    </lineage>
</organism>
<evidence type="ECO:0000313" key="3">
    <source>
        <dbReference type="Proteomes" id="UP000501690"/>
    </source>
</evidence>
<feature type="compositionally biased region" description="Acidic residues" evidence="1">
    <location>
        <begin position="80"/>
        <end position="101"/>
    </location>
</feature>
<dbReference type="AlphaFoldDB" id="A0A4D6MRW4"/>
<name>A0A4D6MRW4_VIGUN</name>
<accession>A0A4D6MRW4</accession>
<protein>
    <submittedName>
        <fullName evidence="2">Uncharacterized protein</fullName>
    </submittedName>
</protein>
<sequence length="163" mass="18227">MFVPPMTLINQQESAQPMNRTLPTSFRGSRRLQQPKPLSTPPLSASTATHNTNLYGTIGFLGRQSIAIQNRFVEARASLVEEESGGEDASLVEEESGGEETTEGRTRKWRGRKDGRSKKKVEGKKRRKVEEESGGEETTEGRRRKCRGGNEGKMCIRDSIYIL</sequence>
<evidence type="ECO:0000313" key="2">
    <source>
        <dbReference type="EMBL" id="QCE03818.1"/>
    </source>
</evidence>
<proteinExistence type="predicted"/>
<feature type="region of interest" description="Disordered" evidence="1">
    <location>
        <begin position="79"/>
        <end position="151"/>
    </location>
</feature>
<feature type="region of interest" description="Disordered" evidence="1">
    <location>
        <begin position="1"/>
        <end position="48"/>
    </location>
</feature>
<gene>
    <name evidence="2" type="ORF">DEO72_LG8g1845</name>
</gene>
<dbReference type="Proteomes" id="UP000501690">
    <property type="component" value="Linkage Group LG8"/>
</dbReference>
<feature type="compositionally biased region" description="Polar residues" evidence="1">
    <location>
        <begin position="8"/>
        <end position="27"/>
    </location>
</feature>
<evidence type="ECO:0000256" key="1">
    <source>
        <dbReference type="SAM" id="MobiDB-lite"/>
    </source>
</evidence>
<feature type="compositionally biased region" description="Basic residues" evidence="1">
    <location>
        <begin position="107"/>
        <end position="127"/>
    </location>
</feature>
<reference evidence="2 3" key="1">
    <citation type="submission" date="2019-04" db="EMBL/GenBank/DDBJ databases">
        <title>An improved genome assembly and genetic linkage map for asparagus bean, Vigna unguiculata ssp. sesquipedialis.</title>
        <authorList>
            <person name="Xia Q."/>
            <person name="Zhang R."/>
            <person name="Dong Y."/>
        </authorList>
    </citation>
    <scope>NUCLEOTIDE SEQUENCE [LARGE SCALE GENOMIC DNA]</scope>
    <source>
        <tissue evidence="2">Leaf</tissue>
    </source>
</reference>